<proteinExistence type="predicted"/>
<keyword evidence="1" id="KW-0175">Coiled coil</keyword>
<reference evidence="4" key="1">
    <citation type="submission" date="2019-03" db="EMBL/GenBank/DDBJ databases">
        <title>Long read genome sequence of the mycoparasitic Pythium oligandrum ATCC 38472 isolated from sugarbeet rhizosphere.</title>
        <authorList>
            <person name="Gaulin E."/>
        </authorList>
    </citation>
    <scope>NUCLEOTIDE SEQUENCE</scope>
    <source>
        <strain evidence="4">ATCC 38472_TT</strain>
    </source>
</reference>
<dbReference type="Gene3D" id="4.10.280.10">
    <property type="entry name" value="Helix-loop-helix DNA-binding domain"/>
    <property type="match status" value="1"/>
</dbReference>
<dbReference type="SUPFAM" id="SSF47459">
    <property type="entry name" value="HLH, helix-loop-helix DNA-binding domain"/>
    <property type="match status" value="1"/>
</dbReference>
<dbReference type="PROSITE" id="PS50888">
    <property type="entry name" value="BHLH"/>
    <property type="match status" value="1"/>
</dbReference>
<name>A0A8K1CP82_PYTOL</name>
<dbReference type="InterPro" id="IPR011598">
    <property type="entry name" value="bHLH_dom"/>
</dbReference>
<keyword evidence="5" id="KW-1185">Reference proteome</keyword>
<dbReference type="InterPro" id="IPR036638">
    <property type="entry name" value="HLH_DNA-bd_sf"/>
</dbReference>
<dbReference type="Proteomes" id="UP000794436">
    <property type="component" value="Unassembled WGS sequence"/>
</dbReference>
<evidence type="ECO:0000313" key="5">
    <source>
        <dbReference type="Proteomes" id="UP000794436"/>
    </source>
</evidence>
<sequence>MLATPNDFGYSTGHHANGHHVTHHYAQNGYEQHHQQSGERPKLFSLDQNNGHGGMPGLNQLHGGMQDFPHMMNPGGHHSMTPQHHQGSEFDHEPLMMNMHNPSSHFYPPMGTPMLHVSADYAGSMDGSTPSAGKGGSKRSREELNLKEKKRMFKLNDRITSLKALLDEAGVQSKKNKQSILDNTFHYVSMLRSNLVIAKQKAERAEKQAETYRSQVQKSGGGADQVFKRAFQQSTTPRLLVDLNMEPVTFNMAFLSFSGLNEDTIRSRAMRPSLCLDEAKLDHIVNSVKDTHKPSTAVVQVRHASGVTSATLMASVMTDETGMATHIEFSIIPFEMNSDLSPQPTFHNMAMKGDKETSPSTVSDLEL</sequence>
<feature type="region of interest" description="Disordered" evidence="2">
    <location>
        <begin position="121"/>
        <end position="143"/>
    </location>
</feature>
<feature type="domain" description="BHLH" evidence="3">
    <location>
        <begin position="139"/>
        <end position="191"/>
    </location>
</feature>
<dbReference type="AlphaFoldDB" id="A0A8K1CP82"/>
<accession>A0A8K1CP82</accession>
<protein>
    <recommendedName>
        <fullName evidence="3">BHLH domain-containing protein</fullName>
    </recommendedName>
</protein>
<feature type="compositionally biased region" description="Basic and acidic residues" evidence="2">
    <location>
        <begin position="31"/>
        <end position="42"/>
    </location>
</feature>
<comment type="caution">
    <text evidence="4">The sequence shown here is derived from an EMBL/GenBank/DDBJ whole genome shotgun (WGS) entry which is preliminary data.</text>
</comment>
<gene>
    <name evidence="4" type="ORF">Poli38472_012397</name>
</gene>
<dbReference type="Pfam" id="PF00010">
    <property type="entry name" value="HLH"/>
    <property type="match status" value="1"/>
</dbReference>
<dbReference type="SMART" id="SM00353">
    <property type="entry name" value="HLH"/>
    <property type="match status" value="1"/>
</dbReference>
<evidence type="ECO:0000256" key="1">
    <source>
        <dbReference type="SAM" id="Coils"/>
    </source>
</evidence>
<evidence type="ECO:0000313" key="4">
    <source>
        <dbReference type="EMBL" id="TMW67281.1"/>
    </source>
</evidence>
<feature type="region of interest" description="Disordered" evidence="2">
    <location>
        <begin position="29"/>
        <end position="94"/>
    </location>
</feature>
<evidence type="ECO:0000256" key="2">
    <source>
        <dbReference type="SAM" id="MobiDB-lite"/>
    </source>
</evidence>
<dbReference type="CDD" id="cd00083">
    <property type="entry name" value="bHLH_SF"/>
    <property type="match status" value="1"/>
</dbReference>
<feature type="region of interest" description="Disordered" evidence="2">
    <location>
        <begin position="1"/>
        <end position="20"/>
    </location>
</feature>
<dbReference type="GO" id="GO:0046983">
    <property type="term" value="F:protein dimerization activity"/>
    <property type="evidence" value="ECO:0007669"/>
    <property type="project" value="InterPro"/>
</dbReference>
<feature type="coiled-coil region" evidence="1">
    <location>
        <begin position="188"/>
        <end position="215"/>
    </location>
</feature>
<dbReference type="EMBL" id="SPLM01000005">
    <property type="protein sequence ID" value="TMW67281.1"/>
    <property type="molecule type" value="Genomic_DNA"/>
</dbReference>
<dbReference type="OrthoDB" id="200651at2759"/>
<evidence type="ECO:0000259" key="3">
    <source>
        <dbReference type="PROSITE" id="PS50888"/>
    </source>
</evidence>
<organism evidence="4 5">
    <name type="scientific">Pythium oligandrum</name>
    <name type="common">Mycoparasitic fungus</name>
    <dbReference type="NCBI Taxonomy" id="41045"/>
    <lineage>
        <taxon>Eukaryota</taxon>
        <taxon>Sar</taxon>
        <taxon>Stramenopiles</taxon>
        <taxon>Oomycota</taxon>
        <taxon>Peronosporomycetes</taxon>
        <taxon>Pythiales</taxon>
        <taxon>Pythiaceae</taxon>
        <taxon>Pythium</taxon>
    </lineage>
</organism>